<feature type="short sequence motif" description="GXSXG" evidence="4">
    <location>
        <begin position="92"/>
        <end position="96"/>
    </location>
</feature>
<dbReference type="GO" id="GO:0016787">
    <property type="term" value="F:hydrolase activity"/>
    <property type="evidence" value="ECO:0007669"/>
    <property type="project" value="UniProtKB-UniRule"/>
</dbReference>
<evidence type="ECO:0000259" key="6">
    <source>
        <dbReference type="PROSITE" id="PS51635"/>
    </source>
</evidence>
<evidence type="ECO:0000256" key="1">
    <source>
        <dbReference type="ARBA" id="ARBA00022801"/>
    </source>
</evidence>
<feature type="active site" description="Nucleophile" evidence="4">
    <location>
        <position position="94"/>
    </location>
</feature>
<feature type="active site" description="Proton acceptor" evidence="4">
    <location>
        <position position="208"/>
    </location>
</feature>
<feature type="compositionally biased region" description="Polar residues" evidence="5">
    <location>
        <begin position="38"/>
        <end position="51"/>
    </location>
</feature>
<keyword evidence="1 4" id="KW-0378">Hydrolase</keyword>
<evidence type="ECO:0000313" key="8">
    <source>
        <dbReference type="Proteomes" id="UP000248021"/>
    </source>
</evidence>
<feature type="region of interest" description="Disordered" evidence="5">
    <location>
        <begin position="1"/>
        <end position="51"/>
    </location>
</feature>
<dbReference type="SUPFAM" id="SSF52151">
    <property type="entry name" value="FabD/lysophospholipase-like"/>
    <property type="match status" value="1"/>
</dbReference>
<proteinExistence type="predicted"/>
<reference evidence="7 8" key="1">
    <citation type="submission" date="2018-05" db="EMBL/GenBank/DDBJ databases">
        <title>Genomic Encyclopedia of Type Strains, Phase IV (KMG-IV): sequencing the most valuable type-strain genomes for metagenomic binning, comparative biology and taxonomic classification.</title>
        <authorList>
            <person name="Goeker M."/>
        </authorList>
    </citation>
    <scope>NUCLEOTIDE SEQUENCE [LARGE SCALE GENOMIC DNA]</scope>
    <source>
        <strain evidence="7 8">DSM 6462</strain>
    </source>
</reference>
<dbReference type="EMBL" id="QJJK01000006">
    <property type="protein sequence ID" value="PXW58269.1"/>
    <property type="molecule type" value="Genomic_DNA"/>
</dbReference>
<comment type="caution">
    <text evidence="7">The sequence shown here is derived from an EMBL/GenBank/DDBJ whole genome shotgun (WGS) entry which is preliminary data.</text>
</comment>
<dbReference type="Gene3D" id="3.40.1090.10">
    <property type="entry name" value="Cytosolic phospholipase A2 catalytic domain"/>
    <property type="match status" value="2"/>
</dbReference>
<dbReference type="Proteomes" id="UP000248021">
    <property type="component" value="Unassembled WGS sequence"/>
</dbReference>
<dbReference type="InterPro" id="IPR016035">
    <property type="entry name" value="Acyl_Trfase/lysoPLipase"/>
</dbReference>
<gene>
    <name evidence="7" type="ORF">C7450_106451</name>
</gene>
<dbReference type="PANTHER" id="PTHR14226">
    <property type="entry name" value="NEUROPATHY TARGET ESTERASE/SWISS CHEESE D.MELANOGASTER"/>
    <property type="match status" value="1"/>
</dbReference>
<organism evidence="7 8">
    <name type="scientific">Chelatococcus asaccharovorans</name>
    <dbReference type="NCBI Taxonomy" id="28210"/>
    <lineage>
        <taxon>Bacteria</taxon>
        <taxon>Pseudomonadati</taxon>
        <taxon>Pseudomonadota</taxon>
        <taxon>Alphaproteobacteria</taxon>
        <taxon>Hyphomicrobiales</taxon>
        <taxon>Chelatococcaceae</taxon>
        <taxon>Chelatococcus</taxon>
    </lineage>
</organism>
<protein>
    <submittedName>
        <fullName evidence="7">NTE family protein</fullName>
    </submittedName>
</protein>
<evidence type="ECO:0000256" key="4">
    <source>
        <dbReference type="PROSITE-ProRule" id="PRU01161"/>
    </source>
</evidence>
<name>A0A2V3U5N9_9HYPH</name>
<dbReference type="AlphaFoldDB" id="A0A2V3U5N9"/>
<feature type="domain" description="PNPLA" evidence="6">
    <location>
        <begin position="61"/>
        <end position="221"/>
    </location>
</feature>
<keyword evidence="8" id="KW-1185">Reference proteome</keyword>
<dbReference type="GO" id="GO:0016042">
    <property type="term" value="P:lipid catabolic process"/>
    <property type="evidence" value="ECO:0007669"/>
    <property type="project" value="UniProtKB-UniRule"/>
</dbReference>
<keyword evidence="3 4" id="KW-0443">Lipid metabolism</keyword>
<evidence type="ECO:0000256" key="3">
    <source>
        <dbReference type="ARBA" id="ARBA00023098"/>
    </source>
</evidence>
<dbReference type="PROSITE" id="PS51635">
    <property type="entry name" value="PNPLA"/>
    <property type="match status" value="1"/>
</dbReference>
<dbReference type="InterPro" id="IPR050301">
    <property type="entry name" value="NTE"/>
</dbReference>
<dbReference type="Pfam" id="PF01734">
    <property type="entry name" value="Patatin"/>
    <property type="match status" value="1"/>
</dbReference>
<dbReference type="PANTHER" id="PTHR14226:SF76">
    <property type="entry name" value="NTE FAMILY PROTEIN RSSA"/>
    <property type="match status" value="1"/>
</dbReference>
<evidence type="ECO:0000313" key="7">
    <source>
        <dbReference type="EMBL" id="PXW58269.1"/>
    </source>
</evidence>
<sequence length="370" mass="38805">MLGRMASGSNRSEASGSEAPGFEAPGYGAPGSPAVSPESDTPAYTTSAPQNGLPSRVKVGLALGGGAARGWSHIGVVKALEREGLIPDVIVGTSIGAVVGGCFSAGKLDVLEAFARSLTRRRVISLLDFHLNGSGLIAGDRLKRLLDENLIGIRAETLPHRFAAVATELGSGHEVWLTKGLLTDIMRASYALPGVLDAVKFGGRWLMDGALVNPIPVTVARALGADVVICVNLNGDSRSRGAVIPVVDPDAAQSTQTIIAEAAAKRRSLLGPVWGVAERVRQFATRSDGGPGIGSVMVDAFNITQDRIARSRLAGDPPDLMISPKLNRIGLFDFHKAEESIALGADAAERMMDEIRDYLIQESMARQVIG</sequence>
<feature type="short sequence motif" description="DGA/G" evidence="4">
    <location>
        <begin position="208"/>
        <end position="210"/>
    </location>
</feature>
<keyword evidence="2 4" id="KW-0442">Lipid degradation</keyword>
<dbReference type="InterPro" id="IPR002641">
    <property type="entry name" value="PNPLA_dom"/>
</dbReference>
<accession>A0A2V3U5N9</accession>
<evidence type="ECO:0000256" key="2">
    <source>
        <dbReference type="ARBA" id="ARBA00022963"/>
    </source>
</evidence>
<comment type="caution">
    <text evidence="4">Lacks conserved residue(s) required for the propagation of feature annotation.</text>
</comment>
<evidence type="ECO:0000256" key="5">
    <source>
        <dbReference type="SAM" id="MobiDB-lite"/>
    </source>
</evidence>